<name>A0A8J5TCA5_HOMAM</name>
<dbReference type="PANTHER" id="PTHR12236">
    <property type="entry name" value="STRUCTURAL CONTITUENT OF CUTICLE"/>
    <property type="match status" value="1"/>
</dbReference>
<dbReference type="PROSITE" id="PS51155">
    <property type="entry name" value="CHIT_BIND_RR_2"/>
    <property type="match status" value="1"/>
</dbReference>
<dbReference type="GO" id="GO:0042302">
    <property type="term" value="F:structural constituent of cuticle"/>
    <property type="evidence" value="ECO:0007669"/>
    <property type="project" value="UniProtKB-UniRule"/>
</dbReference>
<feature type="compositionally biased region" description="Basic and acidic residues" evidence="3">
    <location>
        <begin position="34"/>
        <end position="49"/>
    </location>
</feature>
<dbReference type="EMBL" id="JAHLQT010008712">
    <property type="protein sequence ID" value="KAG7173880.1"/>
    <property type="molecule type" value="Genomic_DNA"/>
</dbReference>
<dbReference type="Pfam" id="PF00379">
    <property type="entry name" value="Chitin_bind_4"/>
    <property type="match status" value="1"/>
</dbReference>
<dbReference type="GO" id="GO:0031012">
    <property type="term" value="C:extracellular matrix"/>
    <property type="evidence" value="ECO:0007669"/>
    <property type="project" value="TreeGrafter"/>
</dbReference>
<evidence type="ECO:0000313" key="5">
    <source>
        <dbReference type="Proteomes" id="UP000747542"/>
    </source>
</evidence>
<feature type="region of interest" description="Disordered" evidence="3">
    <location>
        <begin position="286"/>
        <end position="305"/>
    </location>
</feature>
<keyword evidence="5" id="KW-1185">Reference proteome</keyword>
<evidence type="ECO:0000256" key="2">
    <source>
        <dbReference type="PROSITE-ProRule" id="PRU00497"/>
    </source>
</evidence>
<dbReference type="GO" id="GO:0005615">
    <property type="term" value="C:extracellular space"/>
    <property type="evidence" value="ECO:0007669"/>
    <property type="project" value="TreeGrafter"/>
</dbReference>
<gene>
    <name evidence="4" type="ORF">Hamer_G020028</name>
</gene>
<feature type="region of interest" description="Disordered" evidence="3">
    <location>
        <begin position="392"/>
        <end position="423"/>
    </location>
</feature>
<evidence type="ECO:0000256" key="1">
    <source>
        <dbReference type="ARBA" id="ARBA00022460"/>
    </source>
</evidence>
<feature type="compositionally biased region" description="Basic and acidic residues" evidence="3">
    <location>
        <begin position="155"/>
        <end position="164"/>
    </location>
</feature>
<evidence type="ECO:0000313" key="4">
    <source>
        <dbReference type="EMBL" id="KAG7173880.1"/>
    </source>
</evidence>
<comment type="caution">
    <text evidence="4">The sequence shown here is derived from an EMBL/GenBank/DDBJ whole genome shotgun (WGS) entry which is preliminary data.</text>
</comment>
<dbReference type="InterPro" id="IPR051217">
    <property type="entry name" value="Insect_Cuticle_Struc_Prot"/>
</dbReference>
<reference evidence="4" key="1">
    <citation type="journal article" date="2021" name="Sci. Adv.">
        <title>The American lobster genome reveals insights on longevity, neural, and immune adaptations.</title>
        <authorList>
            <person name="Polinski J.M."/>
            <person name="Zimin A.V."/>
            <person name="Clark K.F."/>
            <person name="Kohn A.B."/>
            <person name="Sadowski N."/>
            <person name="Timp W."/>
            <person name="Ptitsyn A."/>
            <person name="Khanna P."/>
            <person name="Romanova D.Y."/>
            <person name="Williams P."/>
            <person name="Greenwood S.J."/>
            <person name="Moroz L.L."/>
            <person name="Walt D.R."/>
            <person name="Bodnar A.G."/>
        </authorList>
    </citation>
    <scope>NUCLEOTIDE SEQUENCE</scope>
    <source>
        <strain evidence="4">GMGI-L3</strain>
    </source>
</reference>
<feature type="region of interest" description="Disordered" evidence="3">
    <location>
        <begin position="1"/>
        <end position="72"/>
    </location>
</feature>
<organism evidence="4 5">
    <name type="scientific">Homarus americanus</name>
    <name type="common">American lobster</name>
    <dbReference type="NCBI Taxonomy" id="6706"/>
    <lineage>
        <taxon>Eukaryota</taxon>
        <taxon>Metazoa</taxon>
        <taxon>Ecdysozoa</taxon>
        <taxon>Arthropoda</taxon>
        <taxon>Crustacea</taxon>
        <taxon>Multicrustacea</taxon>
        <taxon>Malacostraca</taxon>
        <taxon>Eumalacostraca</taxon>
        <taxon>Eucarida</taxon>
        <taxon>Decapoda</taxon>
        <taxon>Pleocyemata</taxon>
        <taxon>Astacidea</taxon>
        <taxon>Nephropoidea</taxon>
        <taxon>Nephropidae</taxon>
        <taxon>Homarus</taxon>
    </lineage>
</organism>
<evidence type="ECO:0000256" key="3">
    <source>
        <dbReference type="SAM" id="MobiDB-lite"/>
    </source>
</evidence>
<feature type="compositionally biased region" description="Low complexity" evidence="3">
    <location>
        <begin position="186"/>
        <end position="200"/>
    </location>
</feature>
<feature type="region of interest" description="Disordered" evidence="3">
    <location>
        <begin position="153"/>
        <end position="221"/>
    </location>
</feature>
<proteinExistence type="predicted"/>
<dbReference type="InterPro" id="IPR000618">
    <property type="entry name" value="Insect_cuticle"/>
</dbReference>
<keyword evidence="1 2" id="KW-0193">Cuticle</keyword>
<dbReference type="Proteomes" id="UP000747542">
    <property type="component" value="Unassembled WGS sequence"/>
</dbReference>
<accession>A0A8J5TCA5</accession>
<feature type="compositionally biased region" description="Polar residues" evidence="3">
    <location>
        <begin position="412"/>
        <end position="423"/>
    </location>
</feature>
<feature type="region of interest" description="Disordered" evidence="3">
    <location>
        <begin position="310"/>
        <end position="330"/>
    </location>
</feature>
<feature type="compositionally biased region" description="Acidic residues" evidence="3">
    <location>
        <begin position="165"/>
        <end position="185"/>
    </location>
</feature>
<feature type="compositionally biased region" description="Polar residues" evidence="3">
    <location>
        <begin position="1"/>
        <end position="10"/>
    </location>
</feature>
<sequence>MAVRHSSSQQHLEDGEREMPQIFTQLEDINEIFGDNRRPSRRGGQDRRHSNPGGVGRRRSGGDGDLTPPVRHLPATVNTQVLLLLAGLTSSSVATDEGCCDDHCPLPIPTLEAEEGLHGDQHQDLKDDLHHDQFKDQDFFTFTSANFLPEDEEIENLKSEHIYTETDDDDSDDEDDDDNDGDGDSDSTTSAAAPPVLAPSQLPPPASTLSRRPTDAPPSTSCARYQFSYAVSHYQNQYGHQETRDGGHVSGVYHVLLPGGTRQVVRYYADDTGYHPTITYEDAYNIDPRSVTNPPPPPPSLSTTTRLALPLTNTPSSNTRPDRHYTKLPGLNSQDRQYITTESTAAQVYSSVSALYTVRLEENVFSKYSPYSHYLSTSSDFSHSLDTSVRNNSGISRSSSGFSRPSTAVRPDSQSPSGRTPSFFQRGLLVTPLRHITAESTPTRYFIPSQNVIHSGNNNIAGRRNFPLVPLRQVSQVHAEPRTTTVSVRLLVGASGEDLG</sequence>
<protein>
    <submittedName>
        <fullName evidence="4">Pro-resilin-like 118</fullName>
    </submittedName>
</protein>
<dbReference type="AlphaFoldDB" id="A0A8J5TCA5"/>
<feature type="compositionally biased region" description="Low complexity" evidence="3">
    <location>
        <begin position="392"/>
        <end position="406"/>
    </location>
</feature>
<dbReference type="PANTHER" id="PTHR12236:SF79">
    <property type="entry name" value="CUTICULAR PROTEIN 50CB-RELATED"/>
    <property type="match status" value="1"/>
</dbReference>